<dbReference type="EMBL" id="CAJVQA010038593">
    <property type="protein sequence ID" value="CAG8811123.1"/>
    <property type="molecule type" value="Genomic_DNA"/>
</dbReference>
<dbReference type="Proteomes" id="UP000789759">
    <property type="component" value="Unassembled WGS sequence"/>
</dbReference>
<evidence type="ECO:0000313" key="2">
    <source>
        <dbReference type="Proteomes" id="UP000789759"/>
    </source>
</evidence>
<sequence length="51" mass="5719">MARILAIEHLTGAPNNQKVNSTKRDPFSFKLVNPKARHCTICQQPGYNAHT</sequence>
<organism evidence="1 2">
    <name type="scientific">Cetraspora pellucida</name>
    <dbReference type="NCBI Taxonomy" id="1433469"/>
    <lineage>
        <taxon>Eukaryota</taxon>
        <taxon>Fungi</taxon>
        <taxon>Fungi incertae sedis</taxon>
        <taxon>Mucoromycota</taxon>
        <taxon>Glomeromycotina</taxon>
        <taxon>Glomeromycetes</taxon>
        <taxon>Diversisporales</taxon>
        <taxon>Gigasporaceae</taxon>
        <taxon>Cetraspora</taxon>
    </lineage>
</organism>
<comment type="caution">
    <text evidence="1">The sequence shown here is derived from an EMBL/GenBank/DDBJ whole genome shotgun (WGS) entry which is preliminary data.</text>
</comment>
<dbReference type="AlphaFoldDB" id="A0A9N9PCC6"/>
<accession>A0A9N9PCC6</accession>
<evidence type="ECO:0000313" key="1">
    <source>
        <dbReference type="EMBL" id="CAG8811123.1"/>
    </source>
</evidence>
<proteinExistence type="predicted"/>
<name>A0A9N9PCC6_9GLOM</name>
<protein>
    <submittedName>
        <fullName evidence="1">8999_t:CDS:1</fullName>
    </submittedName>
</protein>
<gene>
    <name evidence="1" type="ORF">CPELLU_LOCUS18658</name>
</gene>
<feature type="non-terminal residue" evidence="1">
    <location>
        <position position="51"/>
    </location>
</feature>
<reference evidence="1" key="1">
    <citation type="submission" date="2021-06" db="EMBL/GenBank/DDBJ databases">
        <authorList>
            <person name="Kallberg Y."/>
            <person name="Tangrot J."/>
            <person name="Rosling A."/>
        </authorList>
    </citation>
    <scope>NUCLEOTIDE SEQUENCE</scope>
    <source>
        <strain evidence="1">FL966</strain>
    </source>
</reference>
<keyword evidence="2" id="KW-1185">Reference proteome</keyword>